<dbReference type="SMART" id="SM00202">
    <property type="entry name" value="SR"/>
    <property type="match status" value="1"/>
</dbReference>
<dbReference type="InterPro" id="IPR001190">
    <property type="entry name" value="SRCR"/>
</dbReference>
<evidence type="ECO:0000256" key="1">
    <source>
        <dbReference type="ARBA" id="ARBA00022729"/>
    </source>
</evidence>
<dbReference type="PANTHER" id="PTHR19331">
    <property type="entry name" value="SCAVENGER RECEPTOR DOMAIN-CONTAINING"/>
    <property type="match status" value="1"/>
</dbReference>
<keyword evidence="8" id="KW-1185">Reference proteome</keyword>
<dbReference type="PRINTS" id="PR00258">
    <property type="entry name" value="SPERACTRCPTR"/>
</dbReference>
<dbReference type="SUPFAM" id="SSF56487">
    <property type="entry name" value="SRCR-like"/>
    <property type="match status" value="2"/>
</dbReference>
<dbReference type="Proteomes" id="UP001164746">
    <property type="component" value="Chromosome 12"/>
</dbReference>
<organism evidence="7 8">
    <name type="scientific">Mya arenaria</name>
    <name type="common">Soft-shell clam</name>
    <dbReference type="NCBI Taxonomy" id="6604"/>
    <lineage>
        <taxon>Eukaryota</taxon>
        <taxon>Metazoa</taxon>
        <taxon>Spiralia</taxon>
        <taxon>Lophotrochozoa</taxon>
        <taxon>Mollusca</taxon>
        <taxon>Bivalvia</taxon>
        <taxon>Autobranchia</taxon>
        <taxon>Heteroconchia</taxon>
        <taxon>Euheterodonta</taxon>
        <taxon>Imparidentia</taxon>
        <taxon>Neoheterodontei</taxon>
        <taxon>Myida</taxon>
        <taxon>Myoidea</taxon>
        <taxon>Myidae</taxon>
        <taxon>Mya</taxon>
    </lineage>
</organism>
<dbReference type="PROSITE" id="PS50287">
    <property type="entry name" value="SRCR_2"/>
    <property type="match status" value="2"/>
</dbReference>
<dbReference type="EMBL" id="CP111023">
    <property type="protein sequence ID" value="WAR20798.1"/>
    <property type="molecule type" value="Genomic_DNA"/>
</dbReference>
<evidence type="ECO:0000256" key="2">
    <source>
        <dbReference type="ARBA" id="ARBA00022737"/>
    </source>
</evidence>
<evidence type="ECO:0000259" key="6">
    <source>
        <dbReference type="PROSITE" id="PS50287"/>
    </source>
</evidence>
<proteinExistence type="predicted"/>
<feature type="non-terminal residue" evidence="7">
    <location>
        <position position="1"/>
    </location>
</feature>
<dbReference type="PANTHER" id="PTHR19331:SF465">
    <property type="entry name" value="EGG PEPTIDE SPERACT RECEPTOR"/>
    <property type="match status" value="1"/>
</dbReference>
<dbReference type="InterPro" id="IPR036772">
    <property type="entry name" value="SRCR-like_dom_sf"/>
</dbReference>
<gene>
    <name evidence="7" type="ORF">MAR_014772</name>
</gene>
<comment type="caution">
    <text evidence="5">Lacks conserved residue(s) required for the propagation of feature annotation.</text>
</comment>
<accession>A0ABY7FJD4</accession>
<keyword evidence="4" id="KW-0325">Glycoprotein</keyword>
<keyword evidence="1" id="KW-0732">Signal</keyword>
<protein>
    <submittedName>
        <fullName evidence="7">SRCR1-like protein</fullName>
    </submittedName>
</protein>
<keyword evidence="2" id="KW-0677">Repeat</keyword>
<keyword evidence="3 5" id="KW-1015">Disulfide bond</keyword>
<evidence type="ECO:0000313" key="7">
    <source>
        <dbReference type="EMBL" id="WAR20798.1"/>
    </source>
</evidence>
<evidence type="ECO:0000256" key="5">
    <source>
        <dbReference type="PROSITE-ProRule" id="PRU00196"/>
    </source>
</evidence>
<name>A0ABY7FJD4_MYAAR</name>
<evidence type="ECO:0000313" key="8">
    <source>
        <dbReference type="Proteomes" id="UP001164746"/>
    </source>
</evidence>
<feature type="disulfide bond" evidence="5">
    <location>
        <begin position="196"/>
        <end position="206"/>
    </location>
</feature>
<evidence type="ECO:0000256" key="3">
    <source>
        <dbReference type="ARBA" id="ARBA00023157"/>
    </source>
</evidence>
<sequence length="242" mass="26678">MFSRKTGYSAELTNAEYNYTGGVWSYVSDIRLTGGEVPSEGRFEILVGTQWGTVCTYSPPTPGGNSTIQPGRFDKSQLTNNASSPVLMTLEGCSDLNSLDFETHCNVIKGEFIYCNFHEQDALIMCEAIRLVDGPNTYSGRIETSISGQLVTLCDYLFDIKTANVACNMLGYRNGENTFEGTFKNYKFKIIGDLKCKGNESSPFGCAFEHRGYLDVLEYHFTMVNCTKGRPSSPAAELPTAV</sequence>
<reference evidence="7" key="1">
    <citation type="submission" date="2022-11" db="EMBL/GenBank/DDBJ databases">
        <title>Centuries of genome instability and evolution in soft-shell clam transmissible cancer (bioRxiv).</title>
        <authorList>
            <person name="Hart S.F.M."/>
            <person name="Yonemitsu M.A."/>
            <person name="Giersch R.M."/>
            <person name="Beal B.F."/>
            <person name="Arriagada G."/>
            <person name="Davis B.W."/>
            <person name="Ostrander E.A."/>
            <person name="Goff S.P."/>
            <person name="Metzger M.J."/>
        </authorList>
    </citation>
    <scope>NUCLEOTIDE SEQUENCE</scope>
    <source>
        <strain evidence="7">MELC-2E11</strain>
        <tissue evidence="7">Siphon/mantle</tissue>
    </source>
</reference>
<feature type="domain" description="SRCR" evidence="6">
    <location>
        <begin position="129"/>
        <end position="227"/>
    </location>
</feature>
<dbReference type="Gene3D" id="3.10.250.10">
    <property type="entry name" value="SRCR-like domain"/>
    <property type="match status" value="2"/>
</dbReference>
<dbReference type="Pfam" id="PF00530">
    <property type="entry name" value="SRCR"/>
    <property type="match status" value="1"/>
</dbReference>
<feature type="domain" description="SRCR" evidence="6">
    <location>
        <begin position="30"/>
        <end position="127"/>
    </location>
</feature>
<evidence type="ECO:0000256" key="4">
    <source>
        <dbReference type="ARBA" id="ARBA00023180"/>
    </source>
</evidence>